<evidence type="ECO:0000313" key="2">
    <source>
        <dbReference type="Proteomes" id="UP000464178"/>
    </source>
</evidence>
<reference evidence="1 2" key="1">
    <citation type="submission" date="2019-05" db="EMBL/GenBank/DDBJ databases">
        <authorList>
            <consortium name="Science for Life Laboratories"/>
        </authorList>
    </citation>
    <scope>NUCLEOTIDE SEQUENCE [LARGE SCALE GENOMIC DNA]</scope>
    <source>
        <strain evidence="1">Soil9</strain>
    </source>
</reference>
<dbReference type="KEGG" id="gms:SOIL9_81290"/>
<dbReference type="RefSeq" id="WP_162672216.1">
    <property type="nucleotide sequence ID" value="NZ_LR593886.1"/>
</dbReference>
<dbReference type="EMBL" id="LR593886">
    <property type="protein sequence ID" value="VTS00602.1"/>
    <property type="molecule type" value="Genomic_DNA"/>
</dbReference>
<organism evidence="1 2">
    <name type="scientific">Gemmata massiliana</name>
    <dbReference type="NCBI Taxonomy" id="1210884"/>
    <lineage>
        <taxon>Bacteria</taxon>
        <taxon>Pseudomonadati</taxon>
        <taxon>Planctomycetota</taxon>
        <taxon>Planctomycetia</taxon>
        <taxon>Gemmatales</taxon>
        <taxon>Gemmataceae</taxon>
        <taxon>Gemmata</taxon>
    </lineage>
</organism>
<name>A0A6P2DFZ6_9BACT</name>
<evidence type="ECO:0000313" key="1">
    <source>
        <dbReference type="EMBL" id="VTS00602.1"/>
    </source>
</evidence>
<protein>
    <submittedName>
        <fullName evidence="1">Uncharacterized protein</fullName>
    </submittedName>
</protein>
<dbReference type="Proteomes" id="UP000464178">
    <property type="component" value="Chromosome"/>
</dbReference>
<gene>
    <name evidence="1" type="ORF">SOIL9_81290</name>
</gene>
<dbReference type="AlphaFoldDB" id="A0A6P2DFZ6"/>
<keyword evidence="2" id="KW-1185">Reference proteome</keyword>
<accession>A0A6P2DFZ6</accession>
<proteinExistence type="predicted"/>
<sequence length="97" mass="10997">MSERRPLIEGLKPVPANDPRVEKEFVFGGRERPIPPVERTVAVPVRAPLTTRIRADYVAALKRASLTRQLDGQIPNSVQEFLEEALEPWLRSHGYIP</sequence>